<dbReference type="GO" id="GO:0005886">
    <property type="term" value="C:plasma membrane"/>
    <property type="evidence" value="ECO:0007669"/>
    <property type="project" value="UniProtKB-SubCell"/>
</dbReference>
<evidence type="ECO:0000256" key="5">
    <source>
        <dbReference type="ARBA" id="ARBA00023136"/>
    </source>
</evidence>
<evidence type="ECO:0000256" key="3">
    <source>
        <dbReference type="ARBA" id="ARBA00022692"/>
    </source>
</evidence>
<comment type="subcellular location">
    <subcellularLocation>
        <location evidence="1">Cell membrane</location>
        <topology evidence="1">Multi-pass membrane protein</topology>
    </subcellularLocation>
</comment>
<keyword evidence="2" id="KW-1003">Cell membrane</keyword>
<comment type="caution">
    <text evidence="7">The sequence shown here is derived from an EMBL/GenBank/DDBJ whole genome shotgun (WGS) entry which is preliminary data.</text>
</comment>
<sequence>MNVNSVVRTNASLVWFVLCALTVVSWALGTDHGFGEGHHLPASLAIFVVAIFKVRLVGLYFMELKMAPRPLRGLFEGYCVALLGLLTGMFVFA</sequence>
<dbReference type="EMBL" id="LQOV01000008">
    <property type="protein sequence ID" value="ORV54313.1"/>
    <property type="molecule type" value="Genomic_DNA"/>
</dbReference>
<keyword evidence="8" id="KW-1185">Reference proteome</keyword>
<keyword evidence="3 6" id="KW-0812">Transmembrane</keyword>
<evidence type="ECO:0000313" key="7">
    <source>
        <dbReference type="EMBL" id="ORV54313.1"/>
    </source>
</evidence>
<name>A0A1X1UBU8_MYCFL</name>
<dbReference type="Pfam" id="PF03626">
    <property type="entry name" value="COX4_pro"/>
    <property type="match status" value="1"/>
</dbReference>
<evidence type="ECO:0000313" key="8">
    <source>
        <dbReference type="Proteomes" id="UP000193010"/>
    </source>
</evidence>
<keyword evidence="4 6" id="KW-1133">Transmembrane helix</keyword>
<proteinExistence type="predicted"/>
<dbReference type="STRING" id="292462.AWC05_17050"/>
<dbReference type="AlphaFoldDB" id="A0A1X1UBU8"/>
<evidence type="ECO:0000256" key="4">
    <source>
        <dbReference type="ARBA" id="ARBA00022989"/>
    </source>
</evidence>
<feature type="transmembrane region" description="Helical" evidence="6">
    <location>
        <begin position="40"/>
        <end position="61"/>
    </location>
</feature>
<keyword evidence="5 6" id="KW-0472">Membrane</keyword>
<dbReference type="Proteomes" id="UP000193010">
    <property type="component" value="Unassembled WGS sequence"/>
</dbReference>
<accession>A0A1X1UBU8</accession>
<evidence type="ECO:0000256" key="1">
    <source>
        <dbReference type="ARBA" id="ARBA00004651"/>
    </source>
</evidence>
<organism evidence="7 8">
    <name type="scientific">Mycobacterium florentinum</name>
    <dbReference type="NCBI Taxonomy" id="292462"/>
    <lineage>
        <taxon>Bacteria</taxon>
        <taxon>Bacillati</taxon>
        <taxon>Actinomycetota</taxon>
        <taxon>Actinomycetes</taxon>
        <taxon>Mycobacteriales</taxon>
        <taxon>Mycobacteriaceae</taxon>
        <taxon>Mycobacterium</taxon>
        <taxon>Mycobacterium simiae complex</taxon>
    </lineage>
</organism>
<feature type="transmembrane region" description="Helical" evidence="6">
    <location>
        <begin position="73"/>
        <end position="92"/>
    </location>
</feature>
<feature type="transmembrane region" description="Helical" evidence="6">
    <location>
        <begin position="12"/>
        <end position="28"/>
    </location>
</feature>
<protein>
    <recommendedName>
        <fullName evidence="9">Prokaryotic cytochrome C oxidase subunit IV family protein</fullName>
    </recommendedName>
</protein>
<dbReference type="InterPro" id="IPR005171">
    <property type="entry name" value="Cyt_c_oxidase_su4_prok"/>
</dbReference>
<evidence type="ECO:0008006" key="9">
    <source>
        <dbReference type="Google" id="ProtNLM"/>
    </source>
</evidence>
<gene>
    <name evidence="7" type="ORF">AWC05_17050</name>
</gene>
<evidence type="ECO:0000256" key="6">
    <source>
        <dbReference type="SAM" id="Phobius"/>
    </source>
</evidence>
<reference evidence="7 8" key="1">
    <citation type="submission" date="2016-01" db="EMBL/GenBank/DDBJ databases">
        <title>The new phylogeny of the genus Mycobacterium.</title>
        <authorList>
            <person name="Tarcisio F."/>
            <person name="Conor M."/>
            <person name="Antonella G."/>
            <person name="Elisabetta G."/>
            <person name="Giulia F.S."/>
            <person name="Sara T."/>
            <person name="Anna F."/>
            <person name="Clotilde B."/>
            <person name="Roberto B."/>
            <person name="Veronica D.S."/>
            <person name="Fabio R."/>
            <person name="Monica P."/>
            <person name="Olivier J."/>
            <person name="Enrico T."/>
            <person name="Nicola S."/>
        </authorList>
    </citation>
    <scope>NUCLEOTIDE SEQUENCE [LARGE SCALE GENOMIC DNA]</scope>
    <source>
        <strain evidence="7 8">DSM 44852</strain>
    </source>
</reference>
<evidence type="ECO:0000256" key="2">
    <source>
        <dbReference type="ARBA" id="ARBA00022475"/>
    </source>
</evidence>